<name>A0A9Q1LCM8_9SOLA</name>
<dbReference type="Gene3D" id="3.90.1600.10">
    <property type="entry name" value="Palm domain of DNA polymerase"/>
    <property type="match status" value="1"/>
</dbReference>
<evidence type="ECO:0000256" key="7">
    <source>
        <dbReference type="ARBA" id="ARBA00022695"/>
    </source>
</evidence>
<feature type="domain" description="DNA polymerase delta/zeta catalytic subunit N-terminal" evidence="29">
    <location>
        <begin position="130"/>
        <end position="205"/>
    </location>
</feature>
<feature type="compositionally biased region" description="Basic residues" evidence="25">
    <location>
        <begin position="1"/>
        <end position="10"/>
    </location>
</feature>
<dbReference type="EMBL" id="JAJAGQ010000019">
    <property type="protein sequence ID" value="KAJ8534114.1"/>
    <property type="molecule type" value="Genomic_DNA"/>
</dbReference>
<reference evidence="31" key="1">
    <citation type="journal article" date="2023" name="Proc. Natl. Acad. Sci. U.S.A.">
        <title>Genomic and structural basis for evolution of tropane alkaloid biosynthesis.</title>
        <authorList>
            <person name="Wanga Y.-J."/>
            <person name="Taina T."/>
            <person name="Yua J.-Y."/>
            <person name="Lia J."/>
            <person name="Xua B."/>
            <person name="Chenc J."/>
            <person name="D'Auriad J.C."/>
            <person name="Huanga J.-P."/>
            <person name="Huanga S.-X."/>
        </authorList>
    </citation>
    <scope>NUCLEOTIDE SEQUENCE [LARGE SCALE GENOMIC DNA]</scope>
    <source>
        <strain evidence="31">cv. KIB-2019</strain>
    </source>
</reference>
<evidence type="ECO:0000256" key="18">
    <source>
        <dbReference type="ARBA" id="ARBA00023125"/>
    </source>
</evidence>
<keyword evidence="24" id="KW-0472">Membrane</keyword>
<dbReference type="GO" id="GO:0016020">
    <property type="term" value="C:membrane"/>
    <property type="evidence" value="ECO:0007669"/>
    <property type="project" value="InterPro"/>
</dbReference>
<keyword evidence="14" id="KW-0269">Exonuclease</keyword>
<dbReference type="EC" id="2.7.7.7" evidence="23"/>
<dbReference type="Proteomes" id="UP001152561">
    <property type="component" value="Unassembled WGS sequence"/>
</dbReference>
<dbReference type="PRINTS" id="PR00106">
    <property type="entry name" value="DNAPOLB"/>
</dbReference>
<evidence type="ECO:0000256" key="12">
    <source>
        <dbReference type="ARBA" id="ARBA00022801"/>
    </source>
</evidence>
<evidence type="ECO:0000256" key="25">
    <source>
        <dbReference type="SAM" id="MobiDB-lite"/>
    </source>
</evidence>
<feature type="transmembrane region" description="Helical" evidence="24">
    <location>
        <begin position="1308"/>
        <end position="1330"/>
    </location>
</feature>
<dbReference type="GO" id="GO:0043625">
    <property type="term" value="C:delta DNA polymerase complex"/>
    <property type="evidence" value="ECO:0007669"/>
    <property type="project" value="TreeGrafter"/>
</dbReference>
<dbReference type="Pfam" id="PF01554">
    <property type="entry name" value="MatE"/>
    <property type="match status" value="2"/>
</dbReference>
<evidence type="ECO:0000259" key="28">
    <source>
        <dbReference type="Pfam" id="PF14260"/>
    </source>
</evidence>
<feature type="region of interest" description="Disordered" evidence="25">
    <location>
        <begin position="1"/>
        <end position="30"/>
    </location>
</feature>
<dbReference type="GO" id="GO:0008270">
    <property type="term" value="F:zinc ion binding"/>
    <property type="evidence" value="ECO:0007669"/>
    <property type="project" value="UniProtKB-KW"/>
</dbReference>
<dbReference type="InterPro" id="IPR012337">
    <property type="entry name" value="RNaseH-like_sf"/>
</dbReference>
<evidence type="ECO:0000313" key="30">
    <source>
        <dbReference type="EMBL" id="KAJ8534114.1"/>
    </source>
</evidence>
<evidence type="ECO:0000256" key="24">
    <source>
        <dbReference type="RuleBase" id="RU004914"/>
    </source>
</evidence>
<feature type="transmembrane region" description="Helical" evidence="24">
    <location>
        <begin position="1381"/>
        <end position="1409"/>
    </location>
</feature>
<evidence type="ECO:0000256" key="1">
    <source>
        <dbReference type="ARBA" id="ARBA00001966"/>
    </source>
</evidence>
<keyword evidence="12" id="KW-0378">Hydrolase</keyword>
<dbReference type="InterPro" id="IPR006133">
    <property type="entry name" value="DNA-dir_DNA_pol_B_exonuc"/>
</dbReference>
<keyword evidence="18 23" id="KW-0238">DNA-binding</keyword>
<organism evidence="30 31">
    <name type="scientific">Anisodus acutangulus</name>
    <dbReference type="NCBI Taxonomy" id="402998"/>
    <lineage>
        <taxon>Eukaryota</taxon>
        <taxon>Viridiplantae</taxon>
        <taxon>Streptophyta</taxon>
        <taxon>Embryophyta</taxon>
        <taxon>Tracheophyta</taxon>
        <taxon>Spermatophyta</taxon>
        <taxon>Magnoliopsida</taxon>
        <taxon>eudicotyledons</taxon>
        <taxon>Gunneridae</taxon>
        <taxon>Pentapetalae</taxon>
        <taxon>asterids</taxon>
        <taxon>lamiids</taxon>
        <taxon>Solanales</taxon>
        <taxon>Solanaceae</taxon>
        <taxon>Solanoideae</taxon>
        <taxon>Hyoscyameae</taxon>
        <taxon>Anisodus</taxon>
    </lineage>
</organism>
<feature type="transmembrane region" description="Helical" evidence="24">
    <location>
        <begin position="1210"/>
        <end position="1231"/>
    </location>
</feature>
<comment type="function">
    <text evidence="21">This polymerase possesses two enzymatic activities: DNA synthesis (polymerase) and an exonucleolytic activity that degrades single-stranded DNA in the 3'- to 5'-direction.</text>
</comment>
<dbReference type="OrthoDB" id="2414538at2759"/>
<dbReference type="Gene3D" id="1.10.287.690">
    <property type="entry name" value="Helix hairpin bin"/>
    <property type="match status" value="1"/>
</dbReference>
<dbReference type="Pfam" id="PF03104">
    <property type="entry name" value="DNA_pol_B_exo1"/>
    <property type="match status" value="1"/>
</dbReference>
<evidence type="ECO:0000256" key="13">
    <source>
        <dbReference type="ARBA" id="ARBA00022833"/>
    </source>
</evidence>
<evidence type="ECO:0000256" key="21">
    <source>
        <dbReference type="ARBA" id="ARBA00060059"/>
    </source>
</evidence>
<dbReference type="InterPro" id="IPR043502">
    <property type="entry name" value="DNA/RNA_pol_sf"/>
</dbReference>
<dbReference type="FunFam" id="3.30.342.10:FF:000007">
    <property type="entry name" value="DNA polymerase"/>
    <property type="match status" value="1"/>
</dbReference>
<feature type="transmembrane region" description="Helical" evidence="24">
    <location>
        <begin position="1469"/>
        <end position="1493"/>
    </location>
</feature>
<feature type="transmembrane region" description="Helical" evidence="24">
    <location>
        <begin position="1351"/>
        <end position="1375"/>
    </location>
</feature>
<dbReference type="InterPro" id="IPR036397">
    <property type="entry name" value="RNaseH_sf"/>
</dbReference>
<feature type="transmembrane region" description="Helical" evidence="24">
    <location>
        <begin position="1500"/>
        <end position="1522"/>
    </location>
</feature>
<dbReference type="Pfam" id="PF24055">
    <property type="entry name" value="POL3_N"/>
    <property type="match status" value="1"/>
</dbReference>
<accession>A0A9Q1LCM8</accession>
<evidence type="ECO:0000256" key="22">
    <source>
        <dbReference type="ARBA" id="ARBA00065328"/>
    </source>
</evidence>
<dbReference type="Pfam" id="PF14260">
    <property type="entry name" value="zf-C4pol"/>
    <property type="match status" value="1"/>
</dbReference>
<dbReference type="InterPro" id="IPR042087">
    <property type="entry name" value="DNA_pol_B_thumb"/>
</dbReference>
<dbReference type="FunFam" id="3.30.420.10:FF:000351">
    <property type="entry name" value="DNA polymerase"/>
    <property type="match status" value="1"/>
</dbReference>
<evidence type="ECO:0000256" key="16">
    <source>
        <dbReference type="ARBA" id="ARBA00023004"/>
    </source>
</evidence>
<evidence type="ECO:0000259" key="26">
    <source>
        <dbReference type="Pfam" id="PF00136"/>
    </source>
</evidence>
<keyword evidence="15 23" id="KW-0239">DNA-directed DNA polymerase</keyword>
<dbReference type="InterPro" id="IPR045069">
    <property type="entry name" value="MATE_euk"/>
</dbReference>
<keyword evidence="8 23" id="KW-0235">DNA replication</keyword>
<comment type="cofactor">
    <cofactor evidence="1 23">
        <name>[4Fe-4S] cluster</name>
        <dbReference type="ChEBI" id="CHEBI:49883"/>
    </cofactor>
</comment>
<dbReference type="InterPro" id="IPR023211">
    <property type="entry name" value="DNA_pol_palm_dom_sf"/>
</dbReference>
<feature type="transmembrane region" description="Helical" evidence="24">
    <location>
        <begin position="1429"/>
        <end position="1449"/>
    </location>
</feature>
<dbReference type="GO" id="GO:0008296">
    <property type="term" value="F:3'-5'-DNA exonuclease activity"/>
    <property type="evidence" value="ECO:0007669"/>
    <property type="project" value="TreeGrafter"/>
</dbReference>
<comment type="subunit">
    <text evidence="22">Heterodimer with subunits of 125 kDa and 50 kDa. The 125 kDa subunit contains the polymerase active site and most likely the active site for the 3'-5' exonuclease activity.</text>
</comment>
<dbReference type="CDD" id="cd05533">
    <property type="entry name" value="POLBc_delta"/>
    <property type="match status" value="1"/>
</dbReference>
<evidence type="ECO:0000256" key="3">
    <source>
        <dbReference type="ARBA" id="ARBA00005755"/>
    </source>
</evidence>
<feature type="domain" description="DNA-directed DNA polymerase family B exonuclease" evidence="27">
    <location>
        <begin position="228"/>
        <end position="461"/>
    </location>
</feature>
<dbReference type="InterPro" id="IPR025687">
    <property type="entry name" value="Znf-C4pol"/>
</dbReference>
<keyword evidence="24" id="KW-0812">Transmembrane</keyword>
<comment type="catalytic activity">
    <reaction evidence="20 23">
        <text>DNA(n) + a 2'-deoxyribonucleoside 5'-triphosphate = DNA(n+1) + diphosphate</text>
        <dbReference type="Rhea" id="RHEA:22508"/>
        <dbReference type="Rhea" id="RHEA-COMP:17339"/>
        <dbReference type="Rhea" id="RHEA-COMP:17340"/>
        <dbReference type="ChEBI" id="CHEBI:33019"/>
        <dbReference type="ChEBI" id="CHEBI:61560"/>
        <dbReference type="ChEBI" id="CHEBI:173112"/>
        <dbReference type="EC" id="2.7.7.7"/>
    </reaction>
</comment>
<dbReference type="GO" id="GO:0006297">
    <property type="term" value="P:nucleotide-excision repair, DNA gap filling"/>
    <property type="evidence" value="ECO:0007669"/>
    <property type="project" value="TreeGrafter"/>
</dbReference>
<keyword evidence="16 23" id="KW-0408">Iron</keyword>
<evidence type="ECO:0000256" key="14">
    <source>
        <dbReference type="ARBA" id="ARBA00022839"/>
    </source>
</evidence>
<dbReference type="CDD" id="cd13132">
    <property type="entry name" value="MATE_eukaryotic"/>
    <property type="match status" value="1"/>
</dbReference>
<keyword evidence="6 23" id="KW-0808">Transferase</keyword>
<evidence type="ECO:0000256" key="4">
    <source>
        <dbReference type="ARBA" id="ARBA00010199"/>
    </source>
</evidence>
<dbReference type="InterPro" id="IPR006134">
    <property type="entry name" value="DNA-dir_DNA_pol_B_multi_dom"/>
</dbReference>
<proteinExistence type="inferred from homology"/>
<dbReference type="GO" id="GO:0051539">
    <property type="term" value="F:4 iron, 4 sulfur cluster binding"/>
    <property type="evidence" value="ECO:0007669"/>
    <property type="project" value="UniProtKB-KW"/>
</dbReference>
<evidence type="ECO:0000256" key="17">
    <source>
        <dbReference type="ARBA" id="ARBA00023014"/>
    </source>
</evidence>
<dbReference type="InterPro" id="IPR006172">
    <property type="entry name" value="DNA-dir_DNA_pol_B"/>
</dbReference>
<dbReference type="GO" id="GO:1990961">
    <property type="term" value="P:xenobiotic detoxification by transmembrane export across the plasma membrane"/>
    <property type="evidence" value="ECO:0007669"/>
    <property type="project" value="InterPro"/>
</dbReference>
<comment type="similarity">
    <text evidence="3 23">Belongs to the DNA polymerase type-B family.</text>
</comment>
<dbReference type="GO" id="GO:0015297">
    <property type="term" value="F:antiporter activity"/>
    <property type="evidence" value="ECO:0007669"/>
    <property type="project" value="InterPro"/>
</dbReference>
<comment type="caution">
    <text evidence="30">The sequence shown here is derived from an EMBL/GenBank/DDBJ whole genome shotgun (WGS) entry which is preliminary data.</text>
</comment>
<dbReference type="CDD" id="cd05777">
    <property type="entry name" value="DNA_polB_delta_exo"/>
    <property type="match status" value="1"/>
</dbReference>
<evidence type="ECO:0000259" key="29">
    <source>
        <dbReference type="Pfam" id="PF24055"/>
    </source>
</evidence>
<feature type="transmembrane region" description="Helical" evidence="24">
    <location>
        <begin position="1243"/>
        <end position="1264"/>
    </location>
</feature>
<evidence type="ECO:0000256" key="23">
    <source>
        <dbReference type="RuleBase" id="RU000442"/>
    </source>
</evidence>
<sequence>MNNGNSRKRSAAQAAETPSPKHHAAMEEEDLDEDVFLEETLLQYEEDSQVLRELEERHSLNERLHKWKRPNLSQAYISQTQSISFQQLEIDYIIGESQKELLPNSSGPAAILRIFGVTKEGNSVCCHVHGFEPYFYINCPPGMGPDDISRFHQILEGRMREANRNSNVPQFVRRIEVVQKRSIMYYQQQASQPFLKIVVALPTMVTSCRGILDRGIQIDGLGMKSFLTYESNVLFALRFMIDCNVVGGNWIEVPVGRYKKAARNLSYCQLEFDCLYSDLISHSPEGEFSKMAPFRILSFDIECAGRKGHFPEPTHDPVIQVANLVTLQGQDQPLIKNVMTVKSCSPIVGVYVMSFDTEKEVLLAWRDFIREVDPDIIIGYNICNFDLPYLIRRAEVLGMAEFPVLGRIRNSRVRVKDATFSSRQHGTRESKEITIEGRVQFDLFQAIQRDHKLSSYSLNSVSAHFLNEQKEDVHHSIISDLQNGNSETRRRLAVYCLKDAYLPQRLLDKLMFIYNYVEMARVTGVPISFLLARGQSIKVLSQLLRKARQRNLVIPNAKQAGSEQGTYEGATVLEARAGFYERPIATLDFASLYPSIMMAYNLCYCTLVTPEEFRKLNLPPECVNKTPSGETFVKSNLQKGILPEILEELLAARKRAKADLKEAKDPRVKAVLDGRQLALKISANSVYGFTGATVGQLPCLEISSSVTSYGRQMIEHTKKLVEDKFTVLGGYEHKAEVIYGDTDSVMVQFGVPTVEEAMKLGREAADYISGTFIKPMRLEFEKIYYPYLLISKKRYAGLLWTNPDKHDKMDAKGIETVRRDNCLLVKNLVTECLNKILVERDVPGAVQYVKNTISDLLMNRMDLSLLVITKGLTKTGDDYEVKAAHVELAERMRKRDAATAPSIGDRVPYVIIKAARGAKAYEKSEDPIYVLENNIPIDPHYYLDNQISKPLLRIFEPILKNANKELLQGSHIRSISIPTPSNSGIMRFAKKQLTCIGCKAVISGSDRTLCNHCKGRDAELYCRSVANVAELENLFGRLWTQCQECQGSLHQDVLCTSRDCPIFYRRKKAQKDMAEAKTQLDRRKQSRTEESTLQIAMDNGVEERLLDSQVEKVDENLKGRIYDESKKIWRVALPGVLSRVASFGSIVVTQSFVGHISELDLAAYALVQTLTVRFVNGILIGMSSATETLCGQAYGAGQYHMMGIYLQRSWIVDFITLTVLLPFFIFATAIFKLLGENGSIADAAGYVSYWFIPFVYNFVFSLTIQMFLQAQQKNMIIAWLSIAQFVIHIPLSWLLVIKLNYGVPGAMIALSISSWFVVVGEFVYILGGWCPNTWKGFSLAALKDILPVVKLSISSGVMVCLELWYNAVLVLLAGYMKNAEVAISAFSICLNINGWEFMISLGFLGAACVRIANELGKGDAKAAKFSIKVLVSTSLIIGVFFWVLCLIFGSKLGYLFSDEKAVADSVADLSTLLAFSILLNSIYPVLSGVAVGAGLQSTVAIINLCCFYLIGVPIGALLGYVAHLQVKGIWIGMICGVVTQSAALCYMTWKTDWDGEVSKAKQRLNRFYLKSSEESNQNDHA</sequence>
<gene>
    <name evidence="30" type="ORF">K7X08_007438</name>
</gene>
<keyword evidence="9" id="KW-0540">Nuclease</keyword>
<feature type="transmembrane region" description="Helical" evidence="24">
    <location>
        <begin position="1276"/>
        <end position="1296"/>
    </location>
</feature>
<keyword evidence="24" id="KW-1133">Transmembrane helix</keyword>
<dbReference type="FunFam" id="1.10.132.60:FF:000001">
    <property type="entry name" value="DNA polymerase"/>
    <property type="match status" value="1"/>
</dbReference>
<dbReference type="Pfam" id="PF00136">
    <property type="entry name" value="DNA_pol_B"/>
    <property type="match status" value="1"/>
</dbReference>
<dbReference type="GO" id="GO:0045004">
    <property type="term" value="P:DNA replication proofreading"/>
    <property type="evidence" value="ECO:0007669"/>
    <property type="project" value="TreeGrafter"/>
</dbReference>
<dbReference type="PROSITE" id="PS00116">
    <property type="entry name" value="DNA_POLYMERASE_B"/>
    <property type="match status" value="1"/>
</dbReference>
<evidence type="ECO:0000256" key="5">
    <source>
        <dbReference type="ARBA" id="ARBA00022485"/>
    </source>
</evidence>
<dbReference type="Gene3D" id="3.30.342.10">
    <property type="entry name" value="DNA Polymerase, chain B, domain 1"/>
    <property type="match status" value="1"/>
</dbReference>
<dbReference type="SUPFAM" id="SSF56672">
    <property type="entry name" value="DNA/RNA polymerases"/>
    <property type="match status" value="1"/>
</dbReference>
<keyword evidence="13 23" id="KW-0862">Zinc</keyword>
<dbReference type="Gene3D" id="1.10.132.60">
    <property type="entry name" value="DNA polymerase family B, C-terminal domain"/>
    <property type="match status" value="1"/>
</dbReference>
<dbReference type="InterPro" id="IPR050240">
    <property type="entry name" value="DNA_pol_type-B"/>
</dbReference>
<dbReference type="InterPro" id="IPR002528">
    <property type="entry name" value="MATE_fam"/>
</dbReference>
<keyword evidence="31" id="KW-1185">Reference proteome</keyword>
<keyword evidence="5 23" id="KW-0004">4Fe-4S</keyword>
<dbReference type="InterPro" id="IPR017964">
    <property type="entry name" value="DNA-dir_DNA_pol_B_CS"/>
</dbReference>
<comment type="subcellular location">
    <subcellularLocation>
        <location evidence="2 23">Nucleus</location>
    </subcellularLocation>
</comment>
<dbReference type="PANTHER" id="PTHR10322">
    <property type="entry name" value="DNA POLYMERASE CATALYTIC SUBUNIT"/>
    <property type="match status" value="1"/>
</dbReference>
<dbReference type="SMART" id="SM00486">
    <property type="entry name" value="POLBc"/>
    <property type="match status" value="1"/>
</dbReference>
<feature type="domain" description="DNA-directed DNA polymerase family B multifunctional" evidence="26">
    <location>
        <begin position="525"/>
        <end position="958"/>
    </location>
</feature>
<evidence type="ECO:0000256" key="9">
    <source>
        <dbReference type="ARBA" id="ARBA00022722"/>
    </source>
</evidence>
<evidence type="ECO:0000256" key="15">
    <source>
        <dbReference type="ARBA" id="ARBA00022932"/>
    </source>
</evidence>
<evidence type="ECO:0000313" key="31">
    <source>
        <dbReference type="Proteomes" id="UP001152561"/>
    </source>
</evidence>
<dbReference type="SUPFAM" id="SSF53098">
    <property type="entry name" value="Ribonuclease H-like"/>
    <property type="match status" value="1"/>
</dbReference>
<dbReference type="PANTHER" id="PTHR10322:SF23">
    <property type="entry name" value="DNA POLYMERASE DELTA CATALYTIC SUBUNIT"/>
    <property type="match status" value="1"/>
</dbReference>
<dbReference type="GO" id="GO:0006287">
    <property type="term" value="P:base-excision repair, gap-filling"/>
    <property type="evidence" value="ECO:0007669"/>
    <property type="project" value="TreeGrafter"/>
</dbReference>
<evidence type="ECO:0000259" key="27">
    <source>
        <dbReference type="Pfam" id="PF03104"/>
    </source>
</evidence>
<keyword evidence="10 23" id="KW-0479">Metal-binding</keyword>
<protein>
    <recommendedName>
        <fullName evidence="23 24">Multifunctional fusion protein</fullName>
    </recommendedName>
    <domain>
        <recommendedName>
            <fullName evidence="23">DNA polymerase</fullName>
            <ecNumber evidence="23">2.7.7.7</ecNumber>
        </recommendedName>
    </domain>
    <domain>
        <recommendedName>
            <fullName evidence="24">Protein DETOXIFICATION</fullName>
        </recommendedName>
        <alternativeName>
            <fullName evidence="24">Multidrug and toxic compound extrusion protein</fullName>
        </alternativeName>
    </domain>
</protein>
<dbReference type="GO" id="GO:0003887">
    <property type="term" value="F:DNA-directed DNA polymerase activity"/>
    <property type="evidence" value="ECO:0007669"/>
    <property type="project" value="UniProtKB-KW"/>
</dbReference>
<evidence type="ECO:0000256" key="8">
    <source>
        <dbReference type="ARBA" id="ARBA00022705"/>
    </source>
</evidence>
<feature type="domain" description="C4-type zinc-finger of DNA polymerase delta" evidence="28">
    <location>
        <begin position="995"/>
        <end position="1066"/>
    </location>
</feature>
<evidence type="ECO:0000256" key="10">
    <source>
        <dbReference type="ARBA" id="ARBA00022723"/>
    </source>
</evidence>
<keyword evidence="17 23" id="KW-0411">Iron-sulfur</keyword>
<dbReference type="GO" id="GO:0042910">
    <property type="term" value="F:xenobiotic transmembrane transporter activity"/>
    <property type="evidence" value="ECO:0007669"/>
    <property type="project" value="InterPro"/>
</dbReference>
<dbReference type="NCBIfam" id="TIGR00592">
    <property type="entry name" value="pol2"/>
    <property type="match status" value="1"/>
</dbReference>
<dbReference type="NCBIfam" id="TIGR00797">
    <property type="entry name" value="matE"/>
    <property type="match status" value="1"/>
</dbReference>
<feature type="transmembrane region" description="Helical" evidence="24">
    <location>
        <begin position="1528"/>
        <end position="1549"/>
    </location>
</feature>
<keyword evidence="19 23" id="KW-0539">Nucleus</keyword>
<evidence type="ECO:0000256" key="20">
    <source>
        <dbReference type="ARBA" id="ARBA00049244"/>
    </source>
</evidence>
<comment type="similarity">
    <text evidence="4 24">Belongs to the multi antimicrobial extrusion (MATE) (TC 2.A.66.1) family.</text>
</comment>
<keyword evidence="11 23" id="KW-0863">Zinc-finger</keyword>
<evidence type="ECO:0000256" key="11">
    <source>
        <dbReference type="ARBA" id="ARBA00022771"/>
    </source>
</evidence>
<dbReference type="FunFam" id="1.10.287.690:FF:000001">
    <property type="entry name" value="DNA polymerase"/>
    <property type="match status" value="1"/>
</dbReference>
<dbReference type="InterPro" id="IPR056435">
    <property type="entry name" value="DPOD/Z_N"/>
</dbReference>
<evidence type="ECO:0000256" key="2">
    <source>
        <dbReference type="ARBA" id="ARBA00004123"/>
    </source>
</evidence>
<evidence type="ECO:0000256" key="19">
    <source>
        <dbReference type="ARBA" id="ARBA00023242"/>
    </source>
</evidence>
<dbReference type="GO" id="GO:0000166">
    <property type="term" value="F:nucleotide binding"/>
    <property type="evidence" value="ECO:0007669"/>
    <property type="project" value="InterPro"/>
</dbReference>
<keyword evidence="7 23" id="KW-0548">Nucleotidyltransferase</keyword>
<dbReference type="GO" id="GO:0003677">
    <property type="term" value="F:DNA binding"/>
    <property type="evidence" value="ECO:0007669"/>
    <property type="project" value="UniProtKB-KW"/>
</dbReference>
<dbReference type="Gene3D" id="3.30.420.10">
    <property type="entry name" value="Ribonuclease H-like superfamily/Ribonuclease H"/>
    <property type="match status" value="1"/>
</dbReference>
<evidence type="ECO:0000256" key="6">
    <source>
        <dbReference type="ARBA" id="ARBA00022679"/>
    </source>
</evidence>